<sequence>MRGTRYIGRAAEVQTVERVQMFEGTRGRFCYRRNRRPSAVGTVVSIASESEVGEEEGSRQAREGVRGPGTQSVIDGKASDQNLCTKFGLRRPLTWSEVSRSFSLRILPTDRSDSATIKSLQAWIGTLGSAYNPRGPLCTWACSGALVGARSARSISVPARLLRRHPLHLQHHRHRAPHPELTAHVRQALERPCASPTSCAPATPRRPRCATWTSLTARARPTRHPARVVEVVFGTVEFGGACSSFDLTPRKTYSEQGASTRHGTRRACRGRSAGAFVEIPDLQHRTTADDGDEDDAGDSDELAPVQRLPVVTLQLWGSLLKASCSARARRVRWPCRGARRRQLRRRRAAAGARSRASAAPTRTARQLTHMDAGQPVAIVFDIAALRGRPSSAPTTTTACSSTRYRRRRGARASGRTTPPFARKTLPAEAWAPSARAAPAVAAPPARHGPPPGA</sequence>
<dbReference type="Proteomes" id="UP001221757">
    <property type="component" value="Unassembled WGS sequence"/>
</dbReference>
<feature type="region of interest" description="Disordered" evidence="1">
    <location>
        <begin position="339"/>
        <end position="365"/>
    </location>
</feature>
<feature type="region of interest" description="Disordered" evidence="1">
    <location>
        <begin position="389"/>
        <end position="453"/>
    </location>
</feature>
<reference evidence="2" key="1">
    <citation type="submission" date="2023-03" db="EMBL/GenBank/DDBJ databases">
        <title>Massive genome expansion in bonnet fungi (Mycena s.s.) driven by repeated elements and novel gene families across ecological guilds.</title>
        <authorList>
            <consortium name="Lawrence Berkeley National Laboratory"/>
            <person name="Harder C.B."/>
            <person name="Miyauchi S."/>
            <person name="Viragh M."/>
            <person name="Kuo A."/>
            <person name="Thoen E."/>
            <person name="Andreopoulos B."/>
            <person name="Lu D."/>
            <person name="Skrede I."/>
            <person name="Drula E."/>
            <person name="Henrissat B."/>
            <person name="Morin E."/>
            <person name="Kohler A."/>
            <person name="Barry K."/>
            <person name="LaButti K."/>
            <person name="Morin E."/>
            <person name="Salamov A."/>
            <person name="Lipzen A."/>
            <person name="Mereny Z."/>
            <person name="Hegedus B."/>
            <person name="Baldrian P."/>
            <person name="Stursova M."/>
            <person name="Weitz H."/>
            <person name="Taylor A."/>
            <person name="Grigoriev I.V."/>
            <person name="Nagy L.G."/>
            <person name="Martin F."/>
            <person name="Kauserud H."/>
        </authorList>
    </citation>
    <scope>NUCLEOTIDE SEQUENCE</scope>
    <source>
        <strain evidence="2">CBHHK067</strain>
    </source>
</reference>
<organism evidence="2 3">
    <name type="scientific">Mycena rosella</name>
    <name type="common">Pink bonnet</name>
    <name type="synonym">Agaricus rosellus</name>
    <dbReference type="NCBI Taxonomy" id="1033263"/>
    <lineage>
        <taxon>Eukaryota</taxon>
        <taxon>Fungi</taxon>
        <taxon>Dikarya</taxon>
        <taxon>Basidiomycota</taxon>
        <taxon>Agaricomycotina</taxon>
        <taxon>Agaricomycetes</taxon>
        <taxon>Agaricomycetidae</taxon>
        <taxon>Agaricales</taxon>
        <taxon>Marasmiineae</taxon>
        <taxon>Mycenaceae</taxon>
        <taxon>Mycena</taxon>
    </lineage>
</organism>
<dbReference type="AlphaFoldDB" id="A0AAD7CTH3"/>
<evidence type="ECO:0000313" key="2">
    <source>
        <dbReference type="EMBL" id="KAJ7662291.1"/>
    </source>
</evidence>
<feature type="compositionally biased region" description="Acidic residues" evidence="1">
    <location>
        <begin position="289"/>
        <end position="301"/>
    </location>
</feature>
<keyword evidence="3" id="KW-1185">Reference proteome</keyword>
<protein>
    <submittedName>
        <fullName evidence="2">Uncharacterized protein</fullName>
    </submittedName>
</protein>
<dbReference type="EMBL" id="JARKIE010000244">
    <property type="protein sequence ID" value="KAJ7662291.1"/>
    <property type="molecule type" value="Genomic_DNA"/>
</dbReference>
<feature type="compositionally biased region" description="Basic residues" evidence="1">
    <location>
        <begin position="339"/>
        <end position="348"/>
    </location>
</feature>
<name>A0AAD7CTH3_MYCRO</name>
<proteinExistence type="predicted"/>
<gene>
    <name evidence="2" type="ORF">B0H17DRAFT_1185109</name>
</gene>
<feature type="region of interest" description="Disordered" evidence="1">
    <location>
        <begin position="281"/>
        <end position="303"/>
    </location>
</feature>
<feature type="compositionally biased region" description="Basic and acidic residues" evidence="1">
    <location>
        <begin position="56"/>
        <end position="65"/>
    </location>
</feature>
<evidence type="ECO:0000256" key="1">
    <source>
        <dbReference type="SAM" id="MobiDB-lite"/>
    </source>
</evidence>
<evidence type="ECO:0000313" key="3">
    <source>
        <dbReference type="Proteomes" id="UP001221757"/>
    </source>
</evidence>
<accession>A0AAD7CTH3</accession>
<feature type="region of interest" description="Disordered" evidence="1">
    <location>
        <begin position="47"/>
        <end position="75"/>
    </location>
</feature>
<feature type="compositionally biased region" description="Low complexity" evidence="1">
    <location>
        <begin position="426"/>
        <end position="445"/>
    </location>
</feature>
<comment type="caution">
    <text evidence="2">The sequence shown here is derived from an EMBL/GenBank/DDBJ whole genome shotgun (WGS) entry which is preliminary data.</text>
</comment>
<feature type="compositionally biased region" description="Low complexity" evidence="1">
    <location>
        <begin position="349"/>
        <end position="365"/>
    </location>
</feature>
<feature type="compositionally biased region" description="Low complexity" evidence="1">
    <location>
        <begin position="389"/>
        <end position="402"/>
    </location>
</feature>
<feature type="non-terminal residue" evidence="2">
    <location>
        <position position="453"/>
    </location>
</feature>